<dbReference type="SMART" id="SM01134">
    <property type="entry name" value="DeoRC"/>
    <property type="match status" value="1"/>
</dbReference>
<dbReference type="Pfam" id="PF00455">
    <property type="entry name" value="DeoRC"/>
    <property type="match status" value="1"/>
</dbReference>
<keyword evidence="5" id="KW-1185">Reference proteome</keyword>
<evidence type="ECO:0000256" key="1">
    <source>
        <dbReference type="ARBA" id="ARBA00023015"/>
    </source>
</evidence>
<sequence length="263" mass="28866">MKQAKEQKGKVMATRDDIILSRIEQSGKVTVEELAELLGVSTVTIRSDLTRLSEAGLIHRTRGGATKPILQKVERPLEETRKILEAEKQRIAKKAASLVQDGDTIFIDVGSTCTALARALPNTLQHVTIVTNGLNIALELETRQSFTIVVTGGTVRKLQHSLVQPFGMEIIRNFRFDKAFIGCNGVSANFGVSNKNLPEAEIKRSVCQNAHEVYVLADHEKIRIESTALVAPLSGITALITDHRVKKGDLQDLEQTGLRVIVV</sequence>
<feature type="domain" description="HTH deoR-type" evidence="3">
    <location>
        <begin position="12"/>
        <end position="67"/>
    </location>
</feature>
<evidence type="ECO:0000313" key="4">
    <source>
        <dbReference type="EMBL" id="GGJ18325.1"/>
    </source>
</evidence>
<comment type="caution">
    <text evidence="4">The sequence shown here is derived from an EMBL/GenBank/DDBJ whole genome shotgun (WGS) entry which is preliminary data.</text>
</comment>
<dbReference type="PANTHER" id="PTHR30363:SF44">
    <property type="entry name" value="AGA OPERON TRANSCRIPTIONAL REPRESSOR-RELATED"/>
    <property type="match status" value="1"/>
</dbReference>
<keyword evidence="2" id="KW-0804">Transcription</keyword>
<gene>
    <name evidence="4" type="ORF">GCM10008938_00590</name>
</gene>
<dbReference type="SUPFAM" id="SSF100950">
    <property type="entry name" value="NagB/RpiA/CoA transferase-like"/>
    <property type="match status" value="1"/>
</dbReference>
<dbReference type="PROSITE" id="PS51000">
    <property type="entry name" value="HTH_DEOR_2"/>
    <property type="match status" value="1"/>
</dbReference>
<dbReference type="PRINTS" id="PR00033">
    <property type="entry name" value="HTHASNC"/>
</dbReference>
<dbReference type="InterPro" id="IPR000485">
    <property type="entry name" value="AsnC-type_HTH_dom"/>
</dbReference>
<dbReference type="InterPro" id="IPR036388">
    <property type="entry name" value="WH-like_DNA-bd_sf"/>
</dbReference>
<accession>A0ABQ2CT96</accession>
<dbReference type="InterPro" id="IPR037171">
    <property type="entry name" value="NagB/RpiA_transferase-like"/>
</dbReference>
<proteinExistence type="predicted"/>
<dbReference type="PRINTS" id="PR00037">
    <property type="entry name" value="HTHLACR"/>
</dbReference>
<dbReference type="InterPro" id="IPR050313">
    <property type="entry name" value="Carb_Metab_HTH_regulators"/>
</dbReference>
<dbReference type="Pfam" id="PF08220">
    <property type="entry name" value="HTH_DeoR"/>
    <property type="match status" value="1"/>
</dbReference>
<dbReference type="InterPro" id="IPR036390">
    <property type="entry name" value="WH_DNA-bd_sf"/>
</dbReference>
<dbReference type="Gene3D" id="1.10.10.10">
    <property type="entry name" value="Winged helix-like DNA-binding domain superfamily/Winged helix DNA-binding domain"/>
    <property type="match status" value="1"/>
</dbReference>
<dbReference type="SUPFAM" id="SSF46785">
    <property type="entry name" value="Winged helix' DNA-binding domain"/>
    <property type="match status" value="1"/>
</dbReference>
<dbReference type="EMBL" id="BMOD01000001">
    <property type="protein sequence ID" value="GGJ18325.1"/>
    <property type="molecule type" value="Genomic_DNA"/>
</dbReference>
<dbReference type="RefSeq" id="WP_229684584.1">
    <property type="nucleotide sequence ID" value="NZ_BMOD01000001.1"/>
</dbReference>
<keyword evidence="1" id="KW-0805">Transcription regulation</keyword>
<dbReference type="PANTHER" id="PTHR30363">
    <property type="entry name" value="HTH-TYPE TRANSCRIPTIONAL REGULATOR SRLR-RELATED"/>
    <property type="match status" value="1"/>
</dbReference>
<reference evidence="5" key="1">
    <citation type="journal article" date="2019" name="Int. J. Syst. Evol. Microbiol.">
        <title>The Global Catalogue of Microorganisms (GCM) 10K type strain sequencing project: providing services to taxonomists for standard genome sequencing and annotation.</title>
        <authorList>
            <consortium name="The Broad Institute Genomics Platform"/>
            <consortium name="The Broad Institute Genome Sequencing Center for Infectious Disease"/>
            <person name="Wu L."/>
            <person name="Ma J."/>
        </authorList>
    </citation>
    <scope>NUCLEOTIDE SEQUENCE [LARGE SCALE GENOMIC DNA]</scope>
    <source>
        <strain evidence="5">JCM 14370</strain>
    </source>
</reference>
<organism evidence="4 5">
    <name type="scientific">Deinococcus roseus</name>
    <dbReference type="NCBI Taxonomy" id="392414"/>
    <lineage>
        <taxon>Bacteria</taxon>
        <taxon>Thermotogati</taxon>
        <taxon>Deinococcota</taxon>
        <taxon>Deinococci</taxon>
        <taxon>Deinococcales</taxon>
        <taxon>Deinococcaceae</taxon>
        <taxon>Deinococcus</taxon>
    </lineage>
</organism>
<dbReference type="SMART" id="SM00420">
    <property type="entry name" value="HTH_DEOR"/>
    <property type="match status" value="1"/>
</dbReference>
<dbReference type="Proteomes" id="UP000632222">
    <property type="component" value="Unassembled WGS sequence"/>
</dbReference>
<evidence type="ECO:0000256" key="2">
    <source>
        <dbReference type="ARBA" id="ARBA00023163"/>
    </source>
</evidence>
<protein>
    <submittedName>
        <fullName evidence="4">DeoR family transcriptional regulator</fullName>
    </submittedName>
</protein>
<evidence type="ECO:0000259" key="3">
    <source>
        <dbReference type="PROSITE" id="PS51000"/>
    </source>
</evidence>
<dbReference type="Gene3D" id="3.40.50.1360">
    <property type="match status" value="1"/>
</dbReference>
<dbReference type="InterPro" id="IPR001034">
    <property type="entry name" value="DeoR_HTH"/>
</dbReference>
<dbReference type="InterPro" id="IPR014036">
    <property type="entry name" value="DeoR-like_C"/>
</dbReference>
<name>A0ABQ2CT96_9DEIO</name>
<evidence type="ECO:0000313" key="5">
    <source>
        <dbReference type="Proteomes" id="UP000632222"/>
    </source>
</evidence>